<evidence type="ECO:0000313" key="3">
    <source>
        <dbReference type="Proteomes" id="UP000192907"/>
    </source>
</evidence>
<proteinExistence type="predicted"/>
<evidence type="ECO:0000313" key="2">
    <source>
        <dbReference type="EMBL" id="SMF83392.1"/>
    </source>
</evidence>
<dbReference type="PANTHER" id="PTHR43591">
    <property type="entry name" value="METHYLTRANSFERASE"/>
    <property type="match status" value="1"/>
</dbReference>
<dbReference type="GO" id="GO:0008757">
    <property type="term" value="F:S-adenosylmethionine-dependent methyltransferase activity"/>
    <property type="evidence" value="ECO:0007669"/>
    <property type="project" value="InterPro"/>
</dbReference>
<reference evidence="3" key="1">
    <citation type="submission" date="2017-04" db="EMBL/GenBank/DDBJ databases">
        <authorList>
            <person name="Varghese N."/>
            <person name="Submissions S."/>
        </authorList>
    </citation>
    <scope>NUCLEOTIDE SEQUENCE [LARGE SCALE GENOMIC DNA]</scope>
    <source>
        <strain evidence="3">RKEM611</strain>
    </source>
</reference>
<dbReference type="InterPro" id="IPR013216">
    <property type="entry name" value="Methyltransf_11"/>
</dbReference>
<dbReference type="InterPro" id="IPR029063">
    <property type="entry name" value="SAM-dependent_MTases_sf"/>
</dbReference>
<dbReference type="Gene3D" id="3.40.50.150">
    <property type="entry name" value="Vaccinia Virus protein VP39"/>
    <property type="match status" value="1"/>
</dbReference>
<gene>
    <name evidence="2" type="ORF">SAMN06296036_14616</name>
</gene>
<keyword evidence="2" id="KW-0808">Transferase</keyword>
<dbReference type="STRING" id="1513793.SAMN06296036_14616"/>
<dbReference type="OrthoDB" id="529208at2"/>
<organism evidence="2 3">
    <name type="scientific">Pseudobacteriovorax antillogorgiicola</name>
    <dbReference type="NCBI Taxonomy" id="1513793"/>
    <lineage>
        <taxon>Bacteria</taxon>
        <taxon>Pseudomonadati</taxon>
        <taxon>Bdellovibrionota</taxon>
        <taxon>Oligoflexia</taxon>
        <taxon>Oligoflexales</taxon>
        <taxon>Pseudobacteriovoracaceae</taxon>
        <taxon>Pseudobacteriovorax</taxon>
    </lineage>
</organism>
<evidence type="ECO:0000259" key="1">
    <source>
        <dbReference type="Pfam" id="PF08241"/>
    </source>
</evidence>
<dbReference type="SUPFAM" id="SSF53335">
    <property type="entry name" value="S-adenosyl-L-methionine-dependent methyltransferases"/>
    <property type="match status" value="1"/>
</dbReference>
<dbReference type="EMBL" id="FWZT01000046">
    <property type="protein sequence ID" value="SMF83392.1"/>
    <property type="molecule type" value="Genomic_DNA"/>
</dbReference>
<accession>A0A1Y6CX18</accession>
<dbReference type="Pfam" id="PF08241">
    <property type="entry name" value="Methyltransf_11"/>
    <property type="match status" value="1"/>
</dbReference>
<name>A0A1Y6CX18_9BACT</name>
<dbReference type="AlphaFoldDB" id="A0A1Y6CX18"/>
<protein>
    <submittedName>
        <fullName evidence="2">Methyltransferase domain-containing protein</fullName>
    </submittedName>
</protein>
<dbReference type="RefSeq" id="WP_132326312.1">
    <property type="nucleotide sequence ID" value="NZ_FWZT01000046.1"/>
</dbReference>
<dbReference type="Proteomes" id="UP000192907">
    <property type="component" value="Unassembled WGS sequence"/>
</dbReference>
<feature type="domain" description="Methyltransferase type 11" evidence="1">
    <location>
        <begin position="46"/>
        <end position="141"/>
    </location>
</feature>
<dbReference type="CDD" id="cd02440">
    <property type="entry name" value="AdoMet_MTases"/>
    <property type="match status" value="1"/>
</dbReference>
<keyword evidence="2" id="KW-0489">Methyltransferase</keyword>
<keyword evidence="3" id="KW-1185">Reference proteome</keyword>
<dbReference type="GO" id="GO:0032259">
    <property type="term" value="P:methylation"/>
    <property type="evidence" value="ECO:0007669"/>
    <property type="project" value="UniProtKB-KW"/>
</dbReference>
<sequence>MDEAYIRLLVDLHCGQERQGPGGPESTQRAIDLAGLKAGGQLAIADIGCGTGSSSLYLAQQLGATLTSVDFAAPFIEKLKQKAQDSEVQDSIKSLVANMEDLPFDDSSFDVLWSEGAIYNIGFENGVRRWRRFLRPGGTLAVSEITWITGARPKEIEDYWKDAYPEIGTASSKMKILEAEGYSPIGYFYLPHSDWLDHYYLPLKNQLEAFASRNEGNSRVDSIVAQEKAEFDMYDKFKDYYSYGFYIARKID</sequence>
<dbReference type="PANTHER" id="PTHR43591:SF24">
    <property type="entry name" value="2-METHOXY-6-POLYPRENYL-1,4-BENZOQUINOL METHYLASE, MITOCHONDRIAL"/>
    <property type="match status" value="1"/>
</dbReference>